<comment type="caution">
    <text evidence="1">The sequence shown here is derived from an EMBL/GenBank/DDBJ whole genome shotgun (WGS) entry which is preliminary data.</text>
</comment>
<sequence>MRSCELYGRQVGEEGILQNNYILSNRSGDGGDQLHGPHLRARHIGQAHGPVARLEAAGRAGEGNAALGLQSAELRDSDPPLADNEVGEGHHPPQHAVHLLGTALQRLDVGHEVVVDAALLGNLQASLVQVRVDLGVVLHGQLGEYNGEVGEDKLNGGQVQVGAAQLQQSGLALLLQESQQFVAIGAPFGEEHVDVVVVGERQVERLEEGLLGGESGGGGGIAGVFDDGKPHFGGRLRVLRFRNRRHFQVVVHKHVVVGAPVGLLDPGGRRDCLVYARHPNAVRGDLVAEPDGGPGEHHLVVGEDAAVLVGDEHGLHGLVASPAQLREAIPQRAEHLVDRIRAYSARVARAVSRRGVDALEVLRVVVEEADVVDHGAPNDFGDVLYLAIIVAAGFRGCEFLGRLARVVMRVTQPFARLACTGVEPPQSQCSVSGRIVGVIVYLHVSITSHMRAPGRTNE</sequence>
<protein>
    <submittedName>
        <fullName evidence="1">Cytochrome P450</fullName>
    </submittedName>
</protein>
<evidence type="ECO:0000313" key="2">
    <source>
        <dbReference type="Proteomes" id="UP001497744"/>
    </source>
</evidence>
<dbReference type="GeneID" id="94196658"/>
<gene>
    <name evidence="1" type="ORF">BcabD6B2_46120</name>
</gene>
<organism evidence="1 2">
    <name type="scientific">Babesia caballi</name>
    <dbReference type="NCBI Taxonomy" id="5871"/>
    <lineage>
        <taxon>Eukaryota</taxon>
        <taxon>Sar</taxon>
        <taxon>Alveolata</taxon>
        <taxon>Apicomplexa</taxon>
        <taxon>Aconoidasida</taxon>
        <taxon>Piroplasmida</taxon>
        <taxon>Babesiidae</taxon>
        <taxon>Babesia</taxon>
    </lineage>
</organism>
<dbReference type="RefSeq" id="XP_067717246.1">
    <property type="nucleotide sequence ID" value="XM_067861145.1"/>
</dbReference>
<name>A0AAV4LZE4_BABCB</name>
<accession>A0AAV4LZE4</accession>
<proteinExistence type="predicted"/>
<keyword evidence="2" id="KW-1185">Reference proteome</keyword>
<reference evidence="1 2" key="1">
    <citation type="submission" date="2021-06" db="EMBL/GenBank/DDBJ databases">
        <title>Genome sequence of Babesia caballi.</title>
        <authorList>
            <person name="Yamagishi J."/>
            <person name="Kidaka T."/>
            <person name="Ochi A."/>
        </authorList>
    </citation>
    <scope>NUCLEOTIDE SEQUENCE [LARGE SCALE GENOMIC DNA]</scope>
    <source>
        <strain evidence="1">USDA-D6B2</strain>
    </source>
</reference>
<dbReference type="AlphaFoldDB" id="A0AAV4LZE4"/>
<dbReference type="EMBL" id="BPLF01000004">
    <property type="protein sequence ID" value="GIX65177.1"/>
    <property type="molecule type" value="Genomic_DNA"/>
</dbReference>
<evidence type="ECO:0000313" key="1">
    <source>
        <dbReference type="EMBL" id="GIX65177.1"/>
    </source>
</evidence>
<dbReference type="Proteomes" id="UP001497744">
    <property type="component" value="Unassembled WGS sequence"/>
</dbReference>